<feature type="compositionally biased region" description="Low complexity" evidence="1">
    <location>
        <begin position="315"/>
        <end position="329"/>
    </location>
</feature>
<dbReference type="SUPFAM" id="SSF69572">
    <property type="entry name" value="Activating enzymes of the ubiquitin-like proteins"/>
    <property type="match status" value="1"/>
</dbReference>
<dbReference type="Gene3D" id="3.40.50.720">
    <property type="entry name" value="NAD(P)-binding Rossmann-like Domain"/>
    <property type="match status" value="1"/>
</dbReference>
<comment type="caution">
    <text evidence="2">The sequence shown here is derived from an EMBL/GenBank/DDBJ whole genome shotgun (WGS) entry which is preliminary data.</text>
</comment>
<sequence length="343" mass="38473">MAEHKSSKEQRYDRQLRYRAFTIVDGHKSRKAQAATELLQELNSDVSGKLVEEDADKLLENDPSSLTDSVWSSVFNFQKVESHPDSTLEDLRLDAPFTELRNHINSLRLGLHGQEGAGAAHSVRSIRKNENGVPEEEENFDEAIKNVNTALNPTKICSSVEEIFSSEQCENITSQHPITTRQGITVVAGAVVDGCQGPGCCARDPLGLVWDRERPSPCLSGRHCRSLGGKSAAFLRVLHCRSLSEEYSVETINKDEITSCMDNPDSEMVLYLMLRSVDRFYQQHSRYPVAVMELQSHTQSQHYWEELQLRKPSNSSHTSLFLNNTSSTTPCLRHQPPSSSESL</sequence>
<accession>A0A7J6B8U8</accession>
<protein>
    <submittedName>
        <fullName evidence="2">Uncharacterized protein</fullName>
    </submittedName>
</protein>
<dbReference type="EMBL" id="JAAGNN010000003">
    <property type="protein sequence ID" value="KAF4090857.1"/>
    <property type="molecule type" value="Genomic_DNA"/>
</dbReference>
<organism evidence="2 3">
    <name type="scientific">Ameiurus melas</name>
    <name type="common">Black bullhead</name>
    <name type="synonym">Silurus melas</name>
    <dbReference type="NCBI Taxonomy" id="219545"/>
    <lineage>
        <taxon>Eukaryota</taxon>
        <taxon>Metazoa</taxon>
        <taxon>Chordata</taxon>
        <taxon>Craniata</taxon>
        <taxon>Vertebrata</taxon>
        <taxon>Euteleostomi</taxon>
        <taxon>Actinopterygii</taxon>
        <taxon>Neopterygii</taxon>
        <taxon>Teleostei</taxon>
        <taxon>Ostariophysi</taxon>
        <taxon>Siluriformes</taxon>
        <taxon>Ictaluridae</taxon>
        <taxon>Ameiurus</taxon>
    </lineage>
</organism>
<evidence type="ECO:0000313" key="2">
    <source>
        <dbReference type="EMBL" id="KAF4090857.1"/>
    </source>
</evidence>
<dbReference type="GO" id="GO:0008641">
    <property type="term" value="F:ubiquitin-like modifier activating enzyme activity"/>
    <property type="evidence" value="ECO:0007669"/>
    <property type="project" value="InterPro"/>
</dbReference>
<proteinExistence type="predicted"/>
<dbReference type="AlphaFoldDB" id="A0A7J6B8U8"/>
<name>A0A7J6B8U8_AMEME</name>
<evidence type="ECO:0000256" key="1">
    <source>
        <dbReference type="SAM" id="MobiDB-lite"/>
    </source>
</evidence>
<evidence type="ECO:0000313" key="3">
    <source>
        <dbReference type="Proteomes" id="UP000593565"/>
    </source>
</evidence>
<gene>
    <name evidence="2" type="ORF">AMELA_G00030400</name>
</gene>
<reference evidence="2 3" key="1">
    <citation type="submission" date="2020-02" db="EMBL/GenBank/DDBJ databases">
        <title>A chromosome-scale genome assembly of the black bullhead catfish (Ameiurus melas).</title>
        <authorList>
            <person name="Wen M."/>
            <person name="Zham M."/>
            <person name="Cabau C."/>
            <person name="Klopp C."/>
            <person name="Donnadieu C."/>
            <person name="Roques C."/>
            <person name="Bouchez O."/>
            <person name="Lampietro C."/>
            <person name="Jouanno E."/>
            <person name="Herpin A."/>
            <person name="Louis A."/>
            <person name="Berthelot C."/>
            <person name="Parey E."/>
            <person name="Roest-Crollius H."/>
            <person name="Braasch I."/>
            <person name="Postlethwait J."/>
            <person name="Robinson-Rechavi M."/>
            <person name="Echchiki A."/>
            <person name="Begum T."/>
            <person name="Montfort J."/>
            <person name="Schartl M."/>
            <person name="Bobe J."/>
            <person name="Guiguen Y."/>
        </authorList>
    </citation>
    <scope>NUCLEOTIDE SEQUENCE [LARGE SCALE GENOMIC DNA]</scope>
    <source>
        <strain evidence="2">M_S1</strain>
        <tissue evidence="2">Blood</tissue>
    </source>
</reference>
<dbReference type="Proteomes" id="UP000593565">
    <property type="component" value="Unassembled WGS sequence"/>
</dbReference>
<keyword evidence="3" id="KW-1185">Reference proteome</keyword>
<feature type="region of interest" description="Disordered" evidence="1">
    <location>
        <begin position="315"/>
        <end position="343"/>
    </location>
</feature>
<dbReference type="InterPro" id="IPR035985">
    <property type="entry name" value="Ubiquitin-activating_enz"/>
</dbReference>